<dbReference type="Gene3D" id="3.30.450.20">
    <property type="entry name" value="PAS domain"/>
    <property type="match status" value="1"/>
</dbReference>
<reference evidence="7 8" key="1">
    <citation type="submission" date="2017-04" db="EMBL/GenBank/DDBJ databases">
        <authorList>
            <person name="Afonso C.L."/>
            <person name="Miller P.J."/>
            <person name="Scott M.A."/>
            <person name="Spackman E."/>
            <person name="Goraichik I."/>
            <person name="Dimitrov K.M."/>
            <person name="Suarez D.L."/>
            <person name="Swayne D.E."/>
        </authorList>
    </citation>
    <scope>NUCLEOTIDE SEQUENCE [LARGE SCALE GENOMIC DNA]</scope>
    <source>
        <strain evidence="7 8">DSM 12816</strain>
    </source>
</reference>
<name>A0A1W1YNR8_9FIRM</name>
<dbReference type="GO" id="GO:0006355">
    <property type="term" value="P:regulation of DNA-templated transcription"/>
    <property type="evidence" value="ECO:0007669"/>
    <property type="project" value="InterPro"/>
</dbReference>
<dbReference type="SMART" id="SM00091">
    <property type="entry name" value="PAS"/>
    <property type="match status" value="1"/>
</dbReference>
<evidence type="ECO:0000256" key="2">
    <source>
        <dbReference type="ARBA" id="ARBA00022797"/>
    </source>
</evidence>
<dbReference type="InterPro" id="IPR002078">
    <property type="entry name" value="Sigma_54_int"/>
</dbReference>
<dbReference type="PROSITE" id="PS50045">
    <property type="entry name" value="SIGMA54_INTERACT_4"/>
    <property type="match status" value="1"/>
</dbReference>
<dbReference type="OrthoDB" id="9803970at2"/>
<dbReference type="CDD" id="cd00009">
    <property type="entry name" value="AAA"/>
    <property type="match status" value="1"/>
</dbReference>
<keyword evidence="3" id="KW-0067">ATP-binding</keyword>
<evidence type="ECO:0000256" key="4">
    <source>
        <dbReference type="ARBA" id="ARBA00029500"/>
    </source>
</evidence>
<dbReference type="Pfam" id="PF00989">
    <property type="entry name" value="PAS"/>
    <property type="match status" value="1"/>
</dbReference>
<evidence type="ECO:0000259" key="5">
    <source>
        <dbReference type="PROSITE" id="PS50045"/>
    </source>
</evidence>
<dbReference type="SUPFAM" id="SSF52540">
    <property type="entry name" value="P-loop containing nucleoside triphosphate hydrolases"/>
    <property type="match status" value="1"/>
</dbReference>
<dbReference type="RefSeq" id="WP_084233205.1">
    <property type="nucleotide sequence ID" value="NZ_FWXW01000001.1"/>
</dbReference>
<dbReference type="EMBL" id="FWXW01000001">
    <property type="protein sequence ID" value="SMC37860.1"/>
    <property type="molecule type" value="Genomic_DNA"/>
</dbReference>
<keyword evidence="2" id="KW-0058">Aromatic hydrocarbons catabolism</keyword>
<gene>
    <name evidence="7" type="ORF">SAMN02745168_0573</name>
</gene>
<keyword evidence="1" id="KW-0547">Nucleotide-binding</keyword>
<dbReference type="Pfam" id="PF18024">
    <property type="entry name" value="HTH_50"/>
    <property type="match status" value="1"/>
</dbReference>
<dbReference type="InterPro" id="IPR025662">
    <property type="entry name" value="Sigma_54_int_dom_ATP-bd_1"/>
</dbReference>
<feature type="domain" description="Sigma-54 factor interaction" evidence="5">
    <location>
        <begin position="231"/>
        <end position="460"/>
    </location>
</feature>
<dbReference type="PROSITE" id="PS50112">
    <property type="entry name" value="PAS"/>
    <property type="match status" value="1"/>
</dbReference>
<evidence type="ECO:0000313" key="8">
    <source>
        <dbReference type="Proteomes" id="UP000192790"/>
    </source>
</evidence>
<keyword evidence="8" id="KW-1185">Reference proteome</keyword>
<dbReference type="Gene3D" id="3.40.50.300">
    <property type="entry name" value="P-loop containing nucleotide triphosphate hydrolases"/>
    <property type="match status" value="1"/>
</dbReference>
<dbReference type="PANTHER" id="PTHR32071">
    <property type="entry name" value="TRANSCRIPTIONAL REGULATORY PROTEIN"/>
    <property type="match status" value="1"/>
</dbReference>
<dbReference type="Pfam" id="PF00158">
    <property type="entry name" value="Sigma54_activat"/>
    <property type="match status" value="1"/>
</dbReference>
<dbReference type="InterPro" id="IPR003593">
    <property type="entry name" value="AAA+_ATPase"/>
</dbReference>
<feature type="domain" description="PAS" evidence="6">
    <location>
        <begin position="87"/>
        <end position="133"/>
    </location>
</feature>
<dbReference type="STRING" id="1122930.SAMN02745168_0573"/>
<evidence type="ECO:0000256" key="3">
    <source>
        <dbReference type="ARBA" id="ARBA00022840"/>
    </source>
</evidence>
<dbReference type="InterPro" id="IPR000014">
    <property type="entry name" value="PAS"/>
</dbReference>
<evidence type="ECO:0000313" key="7">
    <source>
        <dbReference type="EMBL" id="SMC37860.1"/>
    </source>
</evidence>
<dbReference type="GO" id="GO:0003677">
    <property type="term" value="F:DNA binding"/>
    <property type="evidence" value="ECO:0007669"/>
    <property type="project" value="UniProtKB-KW"/>
</dbReference>
<dbReference type="AlphaFoldDB" id="A0A1W1YNR8"/>
<dbReference type="InterPro" id="IPR035965">
    <property type="entry name" value="PAS-like_dom_sf"/>
</dbReference>
<dbReference type="Proteomes" id="UP000192790">
    <property type="component" value="Unassembled WGS sequence"/>
</dbReference>
<dbReference type="InterPro" id="IPR058031">
    <property type="entry name" value="AAA_lid_NorR"/>
</dbReference>
<dbReference type="InterPro" id="IPR030828">
    <property type="entry name" value="HTH_TyrR"/>
</dbReference>
<dbReference type="InterPro" id="IPR013767">
    <property type="entry name" value="PAS_fold"/>
</dbReference>
<accession>A0A1W1YNR8</accession>
<protein>
    <recommendedName>
        <fullName evidence="4">HTH-type transcriptional regulatory protein TyrR</fullName>
    </recommendedName>
</protein>
<dbReference type="PROSITE" id="PS00675">
    <property type="entry name" value="SIGMA54_INTERACT_1"/>
    <property type="match status" value="1"/>
</dbReference>
<dbReference type="NCBIfam" id="TIGR00229">
    <property type="entry name" value="sensory_box"/>
    <property type="match status" value="1"/>
</dbReference>
<dbReference type="InterPro" id="IPR009057">
    <property type="entry name" value="Homeodomain-like_sf"/>
</dbReference>
<sequence>MDGLYCRPLLCDENGTVLYSGADNSAYGVSVGDKLALKDAVNAQDGILMVSDTIVLCRADITGFRGYVGYSCDSRLHEDVIAELRNKNRECDAIFESSHDGIVVADADGLYTRVNSNYAKITGIPWQDVLGHTAQELVDNGIISDSATLHVLHTGKSFSFSQSFKTGRQSIVTGSPILSEEGKIISVVTNVRDMTEIYKLRKKVQASREKLEQYSKVVEKLTQEKLNPNGIVYKSKQMETLLETALRFSKVDTTVLVTGESGVGKEMVVDFIHRNSKRSREPFFKINCGAIPDALLESELFGYEAGAFTGAKKGGNAGLFELANHGTILLDEIGELSLPLQVKLLRLVEQKEFYRVGGHRLIRVDVRIIAATNRNLAEMVDQKLFRADLFYRLAVLKLYIPPLRERREDILPLALHFLWKFNELSQSSKVISPRLYPLLINHDWNGNVRELENLMERLVLICDQNEIGPEYLPTEMLSGRNLEGIDVGDLGDLTYQEARDKFERNFFSHAIQTYRTARKTAEKLEIDHSTVVKKAAKYGLTLSPKEDEAEYGDKHHQKEAFW</sequence>
<dbReference type="Gene3D" id="1.10.10.60">
    <property type="entry name" value="Homeodomain-like"/>
    <property type="match status" value="1"/>
</dbReference>
<dbReference type="GO" id="GO:0005524">
    <property type="term" value="F:ATP binding"/>
    <property type="evidence" value="ECO:0007669"/>
    <property type="project" value="UniProtKB-KW"/>
</dbReference>
<dbReference type="SUPFAM" id="SSF55785">
    <property type="entry name" value="PYP-like sensor domain (PAS domain)"/>
    <property type="match status" value="1"/>
</dbReference>
<dbReference type="Pfam" id="PF25601">
    <property type="entry name" value="AAA_lid_14"/>
    <property type="match status" value="1"/>
</dbReference>
<dbReference type="InterPro" id="IPR027417">
    <property type="entry name" value="P-loop_NTPase"/>
</dbReference>
<dbReference type="CDD" id="cd00130">
    <property type="entry name" value="PAS"/>
    <property type="match status" value="1"/>
</dbReference>
<organism evidence="7 8">
    <name type="scientific">Papillibacter cinnamivorans DSM 12816</name>
    <dbReference type="NCBI Taxonomy" id="1122930"/>
    <lineage>
        <taxon>Bacteria</taxon>
        <taxon>Bacillati</taxon>
        <taxon>Bacillota</taxon>
        <taxon>Clostridia</taxon>
        <taxon>Eubacteriales</taxon>
        <taxon>Oscillospiraceae</taxon>
        <taxon>Papillibacter</taxon>
    </lineage>
</organism>
<evidence type="ECO:0000256" key="1">
    <source>
        <dbReference type="ARBA" id="ARBA00022741"/>
    </source>
</evidence>
<evidence type="ECO:0000259" key="6">
    <source>
        <dbReference type="PROSITE" id="PS50112"/>
    </source>
</evidence>
<dbReference type="PANTHER" id="PTHR32071:SF57">
    <property type="entry name" value="C4-DICARBOXYLATE TRANSPORT TRANSCRIPTIONAL REGULATORY PROTEIN DCTD"/>
    <property type="match status" value="1"/>
</dbReference>
<dbReference type="SMART" id="SM00382">
    <property type="entry name" value="AAA"/>
    <property type="match status" value="1"/>
</dbReference>
<dbReference type="Gene3D" id="1.10.8.60">
    <property type="match status" value="1"/>
</dbReference>
<dbReference type="SUPFAM" id="SSF46689">
    <property type="entry name" value="Homeodomain-like"/>
    <property type="match status" value="1"/>
</dbReference>
<dbReference type="FunFam" id="3.40.50.300:FF:000006">
    <property type="entry name" value="DNA-binding transcriptional regulator NtrC"/>
    <property type="match status" value="1"/>
</dbReference>
<proteinExistence type="predicted"/>